<evidence type="ECO:0000313" key="4">
    <source>
        <dbReference type="Proteomes" id="UP000252698"/>
    </source>
</evidence>
<dbReference type="GO" id="GO:0003824">
    <property type="term" value="F:catalytic activity"/>
    <property type="evidence" value="ECO:0007669"/>
    <property type="project" value="InterPro"/>
</dbReference>
<dbReference type="EMBL" id="CP027306">
    <property type="protein sequence ID" value="AXE78804.1"/>
    <property type="molecule type" value="Genomic_DNA"/>
</dbReference>
<dbReference type="InterPro" id="IPR029045">
    <property type="entry name" value="ClpP/crotonase-like_dom_sf"/>
</dbReference>
<dbReference type="InterPro" id="IPR001753">
    <property type="entry name" value="Enoyl-CoA_hydra/iso"/>
</dbReference>
<name>A0A2Z5JF11_STRAR</name>
<comment type="similarity">
    <text evidence="1 2">Belongs to the enoyl-CoA hydratase/isomerase family.</text>
</comment>
<gene>
    <name evidence="3" type="ORF">C5746_19885</name>
</gene>
<dbReference type="RefSeq" id="WP_114245368.1">
    <property type="nucleotide sequence ID" value="NZ_BMRN01000006.1"/>
</dbReference>
<dbReference type="CDD" id="cd06558">
    <property type="entry name" value="crotonase-like"/>
    <property type="match status" value="1"/>
</dbReference>
<dbReference type="InterPro" id="IPR018376">
    <property type="entry name" value="Enoyl-CoA_hyd/isom_CS"/>
</dbReference>
<dbReference type="Proteomes" id="UP000252698">
    <property type="component" value="Chromosome"/>
</dbReference>
<evidence type="ECO:0000256" key="2">
    <source>
        <dbReference type="RuleBase" id="RU003707"/>
    </source>
</evidence>
<proteinExistence type="inferred from homology"/>
<dbReference type="InterPro" id="IPR051683">
    <property type="entry name" value="Enoyl-CoA_Hydratase/Isomerase"/>
</dbReference>
<accession>A0A2Z5JF11</accession>
<dbReference type="PROSITE" id="PS00166">
    <property type="entry name" value="ENOYL_COA_HYDRATASE"/>
    <property type="match status" value="1"/>
</dbReference>
<evidence type="ECO:0000256" key="1">
    <source>
        <dbReference type="ARBA" id="ARBA00005254"/>
    </source>
</evidence>
<organism evidence="3 4">
    <name type="scientific">Streptomyces atratus</name>
    <dbReference type="NCBI Taxonomy" id="1893"/>
    <lineage>
        <taxon>Bacteria</taxon>
        <taxon>Bacillati</taxon>
        <taxon>Actinomycetota</taxon>
        <taxon>Actinomycetes</taxon>
        <taxon>Kitasatosporales</taxon>
        <taxon>Streptomycetaceae</taxon>
        <taxon>Streptomyces</taxon>
    </lineage>
</organism>
<reference evidence="3 4" key="1">
    <citation type="journal article" date="2018" name="Front. Microbiol.">
        <title>Genome Sequencing of Streptomyces atratus SCSIOZH16 and Activation Production of Nocardamine via Metabolic Engineering.</title>
        <authorList>
            <person name="Li Y."/>
            <person name="Zhang C."/>
            <person name="Liu C."/>
            <person name="Ju J."/>
            <person name="Ma J."/>
        </authorList>
    </citation>
    <scope>NUCLEOTIDE SEQUENCE [LARGE SCALE GENOMIC DNA]</scope>
    <source>
        <strain evidence="3 4">SCSIO_ZH16</strain>
    </source>
</reference>
<dbReference type="Gene3D" id="3.90.226.10">
    <property type="entry name" value="2-enoyl-CoA Hydratase, Chain A, domain 1"/>
    <property type="match status" value="1"/>
</dbReference>
<evidence type="ECO:0000313" key="3">
    <source>
        <dbReference type="EMBL" id="AXE78804.1"/>
    </source>
</evidence>
<dbReference type="KEGG" id="sata:C5746_19885"/>
<sequence length="269" mass="28634">MKLALPDYLSPYRRPRTVRTVREGPVLRVELNCPDTGNAVTEAMLDDLLTVLAVPDPDVRVLVLSGAGDDFCLGGDRNEFADWLDQDPTGRGIRIAGDKARRVCEAISTSQAVTIARIQGKAIGAGLALALACDLRVGADTAGFRLPELALGLPTAWGGVLPRLIHEVGAARARELILTGRAFDAAEAYELSVLQRIVPADALDEAVTAWTKPIVRRPEAALRVTKALLNSYAAPTRLADPSVLDAELMATVAAATRRTRDAGGTVPVR</sequence>
<dbReference type="SUPFAM" id="SSF52096">
    <property type="entry name" value="ClpP/crotonase"/>
    <property type="match status" value="1"/>
</dbReference>
<protein>
    <submittedName>
        <fullName evidence="3">Enoyl-CoA hydratase</fullName>
    </submittedName>
</protein>
<dbReference type="PANTHER" id="PTHR42964">
    <property type="entry name" value="ENOYL-COA HYDRATASE"/>
    <property type="match status" value="1"/>
</dbReference>
<dbReference type="PANTHER" id="PTHR42964:SF1">
    <property type="entry name" value="POLYKETIDE BIOSYNTHESIS ENOYL-COA HYDRATASE PKSH-RELATED"/>
    <property type="match status" value="1"/>
</dbReference>
<dbReference type="GeneID" id="95520705"/>
<dbReference type="AlphaFoldDB" id="A0A2Z5JF11"/>
<dbReference type="Pfam" id="PF00378">
    <property type="entry name" value="ECH_1"/>
    <property type="match status" value="1"/>
</dbReference>